<dbReference type="OrthoDB" id="256333at2759"/>
<protein>
    <submittedName>
        <fullName evidence="8">Putative zinc-type alcohol dehydrogenase-like protein YbdR</fullName>
    </submittedName>
</protein>
<dbReference type="Gene3D" id="3.40.50.720">
    <property type="entry name" value="NAD(P)-binding Rossmann-like Domain"/>
    <property type="match status" value="1"/>
</dbReference>
<evidence type="ECO:0000259" key="7">
    <source>
        <dbReference type="Pfam" id="PF08240"/>
    </source>
</evidence>
<evidence type="ECO:0000256" key="3">
    <source>
        <dbReference type="ARBA" id="ARBA00022833"/>
    </source>
</evidence>
<dbReference type="GO" id="GO:0008270">
    <property type="term" value="F:zinc ion binding"/>
    <property type="evidence" value="ECO:0007669"/>
    <property type="project" value="InterPro"/>
</dbReference>
<evidence type="ECO:0000256" key="1">
    <source>
        <dbReference type="ARBA" id="ARBA00001947"/>
    </source>
</evidence>
<dbReference type="EMBL" id="KL662127">
    <property type="protein sequence ID" value="KFM26307.1"/>
    <property type="molecule type" value="Genomic_DNA"/>
</dbReference>
<dbReference type="InterPro" id="IPR013149">
    <property type="entry name" value="ADH-like_C"/>
</dbReference>
<dbReference type="InterPro" id="IPR013154">
    <property type="entry name" value="ADH-like_N"/>
</dbReference>
<dbReference type="PANTHER" id="PTHR42813:SF2">
    <property type="entry name" value="DEHYDROGENASE, ZINC-CONTAINING, PUTATIVE (AFU_ORTHOLOGUE AFUA_2G02810)-RELATED"/>
    <property type="match status" value="1"/>
</dbReference>
<keyword evidence="9" id="KW-1185">Reference proteome</keyword>
<evidence type="ECO:0000259" key="6">
    <source>
        <dbReference type="Pfam" id="PF00107"/>
    </source>
</evidence>
<dbReference type="PANTHER" id="PTHR42813">
    <property type="entry name" value="ZINC-TYPE ALCOHOL DEHYDROGENASE-LIKE"/>
    <property type="match status" value="1"/>
</dbReference>
<reference evidence="8 9" key="1">
    <citation type="journal article" date="2014" name="BMC Genomics">
        <title>Oil accumulation mechanisms of the oleaginous microalga Chlorella protothecoides revealed through its genome, transcriptomes, and proteomes.</title>
        <authorList>
            <person name="Gao C."/>
            <person name="Wang Y."/>
            <person name="Shen Y."/>
            <person name="Yan D."/>
            <person name="He X."/>
            <person name="Dai J."/>
            <person name="Wu Q."/>
        </authorList>
    </citation>
    <scope>NUCLEOTIDE SEQUENCE [LARGE SCALE GENOMIC DNA]</scope>
    <source>
        <strain evidence="8 9">0710</strain>
    </source>
</reference>
<dbReference type="GO" id="GO:0016491">
    <property type="term" value="F:oxidoreductase activity"/>
    <property type="evidence" value="ECO:0007669"/>
    <property type="project" value="UniProtKB-KW"/>
</dbReference>
<dbReference type="KEGG" id="apro:F751_4800"/>
<dbReference type="SUPFAM" id="SSF51735">
    <property type="entry name" value="NAD(P)-binding Rossmann-fold domains"/>
    <property type="match status" value="1"/>
</dbReference>
<dbReference type="Gene3D" id="3.90.180.10">
    <property type="entry name" value="Medium-chain alcohol dehydrogenases, catalytic domain"/>
    <property type="match status" value="1"/>
</dbReference>
<evidence type="ECO:0000256" key="4">
    <source>
        <dbReference type="ARBA" id="ARBA00023002"/>
    </source>
</evidence>
<keyword evidence="2 5" id="KW-0479">Metal-binding</keyword>
<dbReference type="eggNOG" id="KOG0024">
    <property type="taxonomic scope" value="Eukaryota"/>
</dbReference>
<gene>
    <name evidence="8" type="ORF">F751_4800</name>
</gene>
<feature type="domain" description="Alcohol dehydrogenase-like C-terminal" evidence="6">
    <location>
        <begin position="182"/>
        <end position="277"/>
    </location>
</feature>
<dbReference type="Pfam" id="PF00107">
    <property type="entry name" value="ADH_zinc_N"/>
    <property type="match status" value="1"/>
</dbReference>
<dbReference type="InterPro" id="IPR011032">
    <property type="entry name" value="GroES-like_sf"/>
</dbReference>
<evidence type="ECO:0000256" key="2">
    <source>
        <dbReference type="ARBA" id="ARBA00022723"/>
    </source>
</evidence>
<dbReference type="InterPro" id="IPR002328">
    <property type="entry name" value="ADH_Zn_CS"/>
</dbReference>
<dbReference type="RefSeq" id="XP_011399203.1">
    <property type="nucleotide sequence ID" value="XM_011400901.1"/>
</dbReference>
<keyword evidence="4" id="KW-0560">Oxidoreductase</keyword>
<dbReference type="InterPro" id="IPR036291">
    <property type="entry name" value="NAD(P)-bd_dom_sf"/>
</dbReference>
<comment type="similarity">
    <text evidence="5">Belongs to the zinc-containing alcohol dehydrogenase family.</text>
</comment>
<evidence type="ECO:0000313" key="8">
    <source>
        <dbReference type="EMBL" id="KFM26307.1"/>
    </source>
</evidence>
<dbReference type="AlphaFoldDB" id="A0A087SKQ3"/>
<evidence type="ECO:0000313" key="9">
    <source>
        <dbReference type="Proteomes" id="UP000028924"/>
    </source>
</evidence>
<dbReference type="Pfam" id="PF08240">
    <property type="entry name" value="ADH_N"/>
    <property type="match status" value="1"/>
</dbReference>
<sequence length="405" mass="41241">MDALVLQSPYHIEVQRCPVPRIAAGTDAIVRVELAGLCGSDLHPFRGKEATDGGTIMGHEFVGTVVEVGPAVTTLTPGTRVMSPFTTSCGVCAPCASGLTCRCDAGQLFGWRLNGQGLHGAQAQFIRVPLAASTLVRIPPGVGDEAALLAGDILSTGYFCARNAGLARAAPGVVVAVVGCGPVGLLAATAAGRFPAVRAVLAIDSVPGRLALAGRLGATPVNSAECDPIVAVREATGGQGADVVLEVVGAGPALGLALDLLKPGGVVSSVGCHTGEEGRGWEGLFFGGGGLRGALDGAHLRLCRLTQAGPALALHADPGFPFTPADLYNKNATLASGRCPARSCLEELLPALAKGELGESTAIITHRLPLLDGVRAYEAFEQRLEGWVKVVFDPWTGGKPASESV</sequence>
<dbReference type="SUPFAM" id="SSF50129">
    <property type="entry name" value="GroES-like"/>
    <property type="match status" value="1"/>
</dbReference>
<keyword evidence="3 5" id="KW-0862">Zinc</keyword>
<dbReference type="GeneID" id="23616191"/>
<dbReference type="PROSITE" id="PS00059">
    <property type="entry name" value="ADH_ZINC"/>
    <property type="match status" value="1"/>
</dbReference>
<organism evidence="8 9">
    <name type="scientific">Auxenochlorella protothecoides</name>
    <name type="common">Green microalga</name>
    <name type="synonym">Chlorella protothecoides</name>
    <dbReference type="NCBI Taxonomy" id="3075"/>
    <lineage>
        <taxon>Eukaryota</taxon>
        <taxon>Viridiplantae</taxon>
        <taxon>Chlorophyta</taxon>
        <taxon>core chlorophytes</taxon>
        <taxon>Trebouxiophyceae</taxon>
        <taxon>Chlorellales</taxon>
        <taxon>Chlorellaceae</taxon>
        <taxon>Auxenochlorella</taxon>
    </lineage>
</organism>
<feature type="domain" description="Alcohol dehydrogenase-like N-terminal" evidence="7">
    <location>
        <begin position="26"/>
        <end position="139"/>
    </location>
</feature>
<evidence type="ECO:0000256" key="5">
    <source>
        <dbReference type="RuleBase" id="RU361277"/>
    </source>
</evidence>
<dbReference type="Proteomes" id="UP000028924">
    <property type="component" value="Unassembled WGS sequence"/>
</dbReference>
<name>A0A087SKQ3_AUXPR</name>
<comment type="cofactor">
    <cofactor evidence="1 5">
        <name>Zn(2+)</name>
        <dbReference type="ChEBI" id="CHEBI:29105"/>
    </cofactor>
</comment>
<proteinExistence type="inferred from homology"/>
<accession>A0A087SKQ3</accession>